<feature type="compositionally biased region" description="Low complexity" evidence="4">
    <location>
        <begin position="57"/>
        <end position="81"/>
    </location>
</feature>
<dbReference type="PANTHER" id="PTHR33388:SF2">
    <property type="entry name" value="PROTEIN SPOROCYTELESS"/>
    <property type="match status" value="1"/>
</dbReference>
<dbReference type="eggNOG" id="ENOG502S4R5">
    <property type="taxonomic scope" value="Eukaryota"/>
</dbReference>
<evidence type="ECO:0000313" key="6">
    <source>
        <dbReference type="Proteomes" id="UP000026961"/>
    </source>
</evidence>
<keyword evidence="3" id="KW-0804">Transcription</keyword>
<evidence type="ECO:0000256" key="3">
    <source>
        <dbReference type="ARBA" id="ARBA00023163"/>
    </source>
</evidence>
<dbReference type="AlphaFoldDB" id="A0A0E0A198"/>
<organism evidence="5">
    <name type="scientific">Oryza glumipatula</name>
    <dbReference type="NCBI Taxonomy" id="40148"/>
    <lineage>
        <taxon>Eukaryota</taxon>
        <taxon>Viridiplantae</taxon>
        <taxon>Streptophyta</taxon>
        <taxon>Embryophyta</taxon>
        <taxon>Tracheophyta</taxon>
        <taxon>Spermatophyta</taxon>
        <taxon>Magnoliopsida</taxon>
        <taxon>Liliopsida</taxon>
        <taxon>Poales</taxon>
        <taxon>Poaceae</taxon>
        <taxon>BOP clade</taxon>
        <taxon>Oryzoideae</taxon>
        <taxon>Oryzeae</taxon>
        <taxon>Oryzinae</taxon>
        <taxon>Oryza</taxon>
    </lineage>
</organism>
<dbReference type="PANTHER" id="PTHR33388">
    <property type="entry name" value="OS01G0212500 PROTEIN"/>
    <property type="match status" value="1"/>
</dbReference>
<dbReference type="Proteomes" id="UP000026961">
    <property type="component" value="Chromosome 5"/>
</dbReference>
<dbReference type="STRING" id="40148.A0A0E0A198"/>
<evidence type="ECO:0000256" key="2">
    <source>
        <dbReference type="ARBA" id="ARBA00023015"/>
    </source>
</evidence>
<keyword evidence="6" id="KW-1185">Reference proteome</keyword>
<feature type="region of interest" description="Disordered" evidence="4">
    <location>
        <begin position="28"/>
        <end position="95"/>
    </location>
</feature>
<keyword evidence="2" id="KW-0805">Transcription regulation</keyword>
<proteinExistence type="predicted"/>
<sequence>MATTPFFLWATNATSSSSSSAAAAAAAAAVSDHDVGGLRAEEETAAAEATQLSPELAAAVARPRLRRQASSSSPAKQQQQQVGGGGGSKRAPQRGLGVAELERLRCGGDPLRDLNTAVAAMGDAAAAIHRHHHHLPLPALDADVAGGRGHYAPLLVRPAPPPLPPPPAAAPFCHLHSSSSAAAGHNVAPPELQFLRDRCMGGFAGAGQLLPLAPEHPSSQSNTIWRPASSSSSSSCLPATHRCDLCSKTMVRALAERGGARGAATTTTNTPDYSIYDLAAAMATARKVHTQAGVHFYKARVTYKLTKVSCSSRWTQEKGHGVFLGRERKNDEAAAAAEKEVREIEFFPMSTTHADESEFAAAPFSSSAGGGCGAVPLDLSLRL</sequence>
<reference evidence="5" key="1">
    <citation type="submission" date="2015-04" db="UniProtKB">
        <authorList>
            <consortium name="EnsemblPlants"/>
        </authorList>
    </citation>
    <scope>IDENTIFICATION</scope>
</reference>
<reference evidence="5" key="2">
    <citation type="submission" date="2018-05" db="EMBL/GenBank/DDBJ databases">
        <title>OgluRS3 (Oryza glumaepatula Reference Sequence Version 3).</title>
        <authorList>
            <person name="Zhang J."/>
            <person name="Kudrna D."/>
            <person name="Lee S."/>
            <person name="Talag J."/>
            <person name="Welchert J."/>
            <person name="Wing R.A."/>
        </authorList>
    </citation>
    <scope>NUCLEOTIDE SEQUENCE [LARGE SCALE GENOMIC DNA]</scope>
</reference>
<dbReference type="Gramene" id="OGLUM05G23110.1">
    <property type="protein sequence ID" value="OGLUM05G23110.1"/>
    <property type="gene ID" value="OGLUM05G23110"/>
</dbReference>
<keyword evidence="1" id="KW-0678">Repressor</keyword>
<dbReference type="GO" id="GO:0003700">
    <property type="term" value="F:DNA-binding transcription factor activity"/>
    <property type="evidence" value="ECO:0007669"/>
    <property type="project" value="InterPro"/>
</dbReference>
<evidence type="ECO:0000256" key="1">
    <source>
        <dbReference type="ARBA" id="ARBA00022491"/>
    </source>
</evidence>
<dbReference type="EnsemblPlants" id="OGLUM05G23110.1">
    <property type="protein sequence ID" value="OGLUM05G23110.1"/>
    <property type="gene ID" value="OGLUM05G23110"/>
</dbReference>
<name>A0A0E0A198_9ORYZ</name>
<evidence type="ECO:0000313" key="5">
    <source>
        <dbReference type="EnsemblPlants" id="OGLUM05G23110.1"/>
    </source>
</evidence>
<evidence type="ECO:0000256" key="4">
    <source>
        <dbReference type="SAM" id="MobiDB-lite"/>
    </source>
</evidence>
<protein>
    <submittedName>
        <fullName evidence="5">Uncharacterized protein</fullName>
    </submittedName>
</protein>
<feature type="compositionally biased region" description="Basic and acidic residues" evidence="4">
    <location>
        <begin position="31"/>
        <end position="42"/>
    </location>
</feature>
<dbReference type="InterPro" id="IPR040356">
    <property type="entry name" value="SPEAR"/>
</dbReference>
<accession>A0A0E0A198</accession>
<dbReference type="HOGENOM" id="CLU_068150_0_0_1"/>